<proteinExistence type="predicted"/>
<gene>
    <name evidence="1" type="ORF">N7498_004416</name>
</gene>
<reference evidence="1" key="1">
    <citation type="submission" date="2022-12" db="EMBL/GenBank/DDBJ databases">
        <authorList>
            <person name="Petersen C."/>
        </authorList>
    </citation>
    <scope>NUCLEOTIDE SEQUENCE</scope>
    <source>
        <strain evidence="1">IBT 15544</strain>
    </source>
</reference>
<dbReference type="EMBL" id="JAPQKR010000008">
    <property type="protein sequence ID" value="KAJ5212770.1"/>
    <property type="molecule type" value="Genomic_DNA"/>
</dbReference>
<dbReference type="GeneID" id="83178779"/>
<reference evidence="1" key="2">
    <citation type="journal article" date="2023" name="IMA Fungus">
        <title>Comparative genomic study of the Penicillium genus elucidates a diverse pangenome and 15 lateral gene transfer events.</title>
        <authorList>
            <person name="Petersen C."/>
            <person name="Sorensen T."/>
            <person name="Nielsen M.R."/>
            <person name="Sondergaard T.E."/>
            <person name="Sorensen J.L."/>
            <person name="Fitzpatrick D.A."/>
            <person name="Frisvad J.C."/>
            <person name="Nielsen K.L."/>
        </authorList>
    </citation>
    <scope>NUCLEOTIDE SEQUENCE</scope>
    <source>
        <strain evidence="1">IBT 15544</strain>
    </source>
</reference>
<sequence>MLLSERTFLTSLENKNRKLAITTTTPEGSVLSTWVLGNYLSGQDMKYTEDEVKGATRHLISYTWASFACHLDGDENKKAIVRIHCQVPHIGTELDTVEEKRTQVDGRERGTNIELSALQNLQDSGVVPRLLAWQQGKQGDDGPVPGGFVDHIVWEKVPGESLNDKTFWEFSLEKRNIIREQFRIAYLKVARLGLRQRLMGESKIIWDDDTETLHLAGFRIAVEIDPTEEWSDEIFVSGYGDDGMQPLARKKY</sequence>
<organism evidence="1 2">
    <name type="scientific">Penicillium cinerascens</name>
    <dbReference type="NCBI Taxonomy" id="70096"/>
    <lineage>
        <taxon>Eukaryota</taxon>
        <taxon>Fungi</taxon>
        <taxon>Dikarya</taxon>
        <taxon>Ascomycota</taxon>
        <taxon>Pezizomycotina</taxon>
        <taxon>Eurotiomycetes</taxon>
        <taxon>Eurotiomycetidae</taxon>
        <taxon>Eurotiales</taxon>
        <taxon>Aspergillaceae</taxon>
        <taxon>Penicillium</taxon>
    </lineage>
</organism>
<accession>A0A9W9N3W8</accession>
<dbReference type="OrthoDB" id="5401170at2759"/>
<dbReference type="AlphaFoldDB" id="A0A9W9N3W8"/>
<keyword evidence="2" id="KW-1185">Reference proteome</keyword>
<dbReference type="Proteomes" id="UP001150904">
    <property type="component" value="Unassembled WGS sequence"/>
</dbReference>
<evidence type="ECO:0000313" key="1">
    <source>
        <dbReference type="EMBL" id="KAJ5212770.1"/>
    </source>
</evidence>
<evidence type="ECO:0000313" key="2">
    <source>
        <dbReference type="Proteomes" id="UP001150904"/>
    </source>
</evidence>
<protein>
    <submittedName>
        <fullName evidence="1">Uncharacterized protein</fullName>
    </submittedName>
</protein>
<name>A0A9W9N3W8_9EURO</name>
<comment type="caution">
    <text evidence="1">The sequence shown here is derived from an EMBL/GenBank/DDBJ whole genome shotgun (WGS) entry which is preliminary data.</text>
</comment>
<dbReference type="RefSeq" id="XP_058310940.1">
    <property type="nucleotide sequence ID" value="XM_058451478.1"/>
</dbReference>